<organism evidence="1 2">
    <name type="scientific">Hyalomma asiaticum</name>
    <name type="common">Tick</name>
    <dbReference type="NCBI Taxonomy" id="266040"/>
    <lineage>
        <taxon>Eukaryota</taxon>
        <taxon>Metazoa</taxon>
        <taxon>Ecdysozoa</taxon>
        <taxon>Arthropoda</taxon>
        <taxon>Chelicerata</taxon>
        <taxon>Arachnida</taxon>
        <taxon>Acari</taxon>
        <taxon>Parasitiformes</taxon>
        <taxon>Ixodida</taxon>
        <taxon>Ixodoidea</taxon>
        <taxon>Ixodidae</taxon>
        <taxon>Hyalomminae</taxon>
        <taxon>Hyalomma</taxon>
    </lineage>
</organism>
<reference evidence="1" key="1">
    <citation type="submission" date="2020-05" db="EMBL/GenBank/DDBJ databases">
        <title>Large-scale comparative analyses of tick genomes elucidate their genetic diversity and vector capacities.</title>
        <authorList>
            <person name="Jia N."/>
            <person name="Wang J."/>
            <person name="Shi W."/>
            <person name="Du L."/>
            <person name="Sun Y."/>
            <person name="Zhan W."/>
            <person name="Jiang J."/>
            <person name="Wang Q."/>
            <person name="Zhang B."/>
            <person name="Ji P."/>
            <person name="Sakyi L.B."/>
            <person name="Cui X."/>
            <person name="Yuan T."/>
            <person name="Jiang B."/>
            <person name="Yang W."/>
            <person name="Lam T.T.-Y."/>
            <person name="Chang Q."/>
            <person name="Ding S."/>
            <person name="Wang X."/>
            <person name="Zhu J."/>
            <person name="Ruan X."/>
            <person name="Zhao L."/>
            <person name="Wei J."/>
            <person name="Que T."/>
            <person name="Du C."/>
            <person name="Cheng J."/>
            <person name="Dai P."/>
            <person name="Han X."/>
            <person name="Huang E."/>
            <person name="Gao Y."/>
            <person name="Liu J."/>
            <person name="Shao H."/>
            <person name="Ye R."/>
            <person name="Li L."/>
            <person name="Wei W."/>
            <person name="Wang X."/>
            <person name="Wang C."/>
            <person name="Yang T."/>
            <person name="Huo Q."/>
            <person name="Li W."/>
            <person name="Guo W."/>
            <person name="Chen H."/>
            <person name="Zhou L."/>
            <person name="Ni X."/>
            <person name="Tian J."/>
            <person name="Zhou Y."/>
            <person name="Sheng Y."/>
            <person name="Liu T."/>
            <person name="Pan Y."/>
            <person name="Xia L."/>
            <person name="Li J."/>
            <person name="Zhao F."/>
            <person name="Cao W."/>
        </authorList>
    </citation>
    <scope>NUCLEOTIDE SEQUENCE</scope>
    <source>
        <strain evidence="1">Hyas-2018</strain>
    </source>
</reference>
<dbReference type="Proteomes" id="UP000821845">
    <property type="component" value="Chromosome 1"/>
</dbReference>
<evidence type="ECO:0000313" key="1">
    <source>
        <dbReference type="EMBL" id="KAH6943953.1"/>
    </source>
</evidence>
<accession>A0ACB7TCT8</accession>
<comment type="caution">
    <text evidence="1">The sequence shown here is derived from an EMBL/GenBank/DDBJ whole genome shotgun (WGS) entry which is preliminary data.</text>
</comment>
<sequence>MSFWGKPHVHSLGIERRGCLVNAAGLPLRLSRPSQARAAEGPGVTRRESATPVRMPTGSCSTVARFYRLGQSTTEDCTSCGEPGTFEYDLLFCPSNTSSQEATCNRPTTPWAFRPEEPRVTGPPL</sequence>
<dbReference type="EMBL" id="CM023481">
    <property type="protein sequence ID" value="KAH6943953.1"/>
    <property type="molecule type" value="Genomic_DNA"/>
</dbReference>
<name>A0ACB7TCT8_HYAAI</name>
<keyword evidence="2" id="KW-1185">Reference proteome</keyword>
<evidence type="ECO:0000313" key="2">
    <source>
        <dbReference type="Proteomes" id="UP000821845"/>
    </source>
</evidence>
<gene>
    <name evidence="1" type="ORF">HPB50_000804</name>
</gene>
<proteinExistence type="predicted"/>
<protein>
    <submittedName>
        <fullName evidence="1">Uncharacterized protein</fullName>
    </submittedName>
</protein>